<name>A0A147IXZ6_9SPHN</name>
<organism evidence="1 2">
    <name type="scientific">Sphingomonas yabuuchiae</name>
    <dbReference type="NCBI Taxonomy" id="172044"/>
    <lineage>
        <taxon>Bacteria</taxon>
        <taxon>Pseudomonadati</taxon>
        <taxon>Pseudomonadota</taxon>
        <taxon>Alphaproteobacteria</taxon>
        <taxon>Sphingomonadales</taxon>
        <taxon>Sphingomonadaceae</taxon>
        <taxon>Sphingomonas</taxon>
    </lineage>
</organism>
<evidence type="ECO:0000313" key="2">
    <source>
        <dbReference type="Proteomes" id="UP000073923"/>
    </source>
</evidence>
<dbReference type="OrthoDB" id="9891205at2"/>
<dbReference type="PATRIC" id="fig|172044.3.peg.3377"/>
<comment type="caution">
    <text evidence="1">The sequence shown here is derived from an EMBL/GenBank/DDBJ whole genome shotgun (WGS) entry which is preliminary data.</text>
</comment>
<dbReference type="EMBL" id="LDTF01000009">
    <property type="protein sequence ID" value="KTW00693.1"/>
    <property type="molecule type" value="Genomic_DNA"/>
</dbReference>
<proteinExistence type="predicted"/>
<dbReference type="Proteomes" id="UP000073923">
    <property type="component" value="Unassembled WGS sequence"/>
</dbReference>
<evidence type="ECO:0000313" key="1">
    <source>
        <dbReference type="EMBL" id="KTW00693.1"/>
    </source>
</evidence>
<reference evidence="1 2" key="1">
    <citation type="journal article" date="2016" name="Front. Microbiol.">
        <title>Genomic Resource of Rice Seed Associated Bacteria.</title>
        <authorList>
            <person name="Midha S."/>
            <person name="Bansal K."/>
            <person name="Sharma S."/>
            <person name="Kumar N."/>
            <person name="Patil P.P."/>
            <person name="Chaudhry V."/>
            <person name="Patil P.B."/>
        </authorList>
    </citation>
    <scope>NUCLEOTIDE SEQUENCE [LARGE SCALE GENOMIC DNA]</scope>
    <source>
        <strain evidence="1 2">NS355</strain>
    </source>
</reference>
<accession>A0A147IXZ6</accession>
<dbReference type="RefSeq" id="WP_058744412.1">
    <property type="nucleotide sequence ID" value="NZ_LDTF01000009.1"/>
</dbReference>
<dbReference type="AlphaFoldDB" id="A0A147IXZ6"/>
<protein>
    <submittedName>
        <fullName evidence="1">Uncharacterized protein</fullName>
    </submittedName>
</protein>
<gene>
    <name evidence="1" type="ORF">NS355_03510</name>
</gene>
<sequence>MIGLLVLALALVADPVRDEASRKRIVPTQAACEASFALIRSQVAMRGDPVIYSEWTEADERDFEPGNYQWSPTPYAKAHHLPVPSGPAITRTHRLRNLWFSAVHRCPSIRRFLDRHHVAHGADAVDRVLRRQDGKVTFISIALAAVDASGHHAVVTFGSTGLHGGGGWATTLVRDARGRWHEAYSAPTWIT</sequence>